<evidence type="ECO:0000259" key="2">
    <source>
        <dbReference type="Pfam" id="PF03372"/>
    </source>
</evidence>
<keyword evidence="1" id="KW-0812">Transmembrane</keyword>
<gene>
    <name evidence="3" type="ORF">H6H00_06580</name>
</gene>
<keyword evidence="3" id="KW-0255">Endonuclease</keyword>
<dbReference type="Proteomes" id="UP000515728">
    <property type="component" value="Chromosome"/>
</dbReference>
<evidence type="ECO:0000313" key="3">
    <source>
        <dbReference type="EMBL" id="QNG53614.1"/>
    </source>
</evidence>
<keyword evidence="4" id="KW-1185">Reference proteome</keyword>
<proteinExistence type="predicted"/>
<accession>A0A7G7MLF3</accession>
<feature type="transmembrane region" description="Helical" evidence="1">
    <location>
        <begin position="83"/>
        <end position="104"/>
    </location>
</feature>
<feature type="transmembrane region" description="Helical" evidence="1">
    <location>
        <begin position="19"/>
        <end position="37"/>
    </location>
</feature>
<keyword evidence="1" id="KW-1133">Transmembrane helix</keyword>
<keyword evidence="1" id="KW-0472">Membrane</keyword>
<dbReference type="AlphaFoldDB" id="A0A7G7MLF3"/>
<keyword evidence="3" id="KW-0540">Nuclease</keyword>
<dbReference type="Pfam" id="PF03372">
    <property type="entry name" value="Exo_endo_phos"/>
    <property type="match status" value="1"/>
</dbReference>
<protein>
    <submittedName>
        <fullName evidence="3">Endonuclease/exonuclease/phosphatase family protein</fullName>
    </submittedName>
</protein>
<dbReference type="GO" id="GO:0004519">
    <property type="term" value="F:endonuclease activity"/>
    <property type="evidence" value="ECO:0007669"/>
    <property type="project" value="UniProtKB-KW"/>
</dbReference>
<reference evidence="3 4" key="1">
    <citation type="submission" date="2020-08" db="EMBL/GenBank/DDBJ databases">
        <authorList>
            <person name="Mo P."/>
        </authorList>
    </citation>
    <scope>NUCLEOTIDE SEQUENCE [LARGE SCALE GENOMIC DNA]</scope>
    <source>
        <strain evidence="3 4">CGMCC 4.1532</strain>
    </source>
</reference>
<keyword evidence="3" id="KW-0378">Hydrolase</keyword>
<dbReference type="SUPFAM" id="SSF56219">
    <property type="entry name" value="DNase I-like"/>
    <property type="match status" value="1"/>
</dbReference>
<dbReference type="Gene3D" id="3.60.10.10">
    <property type="entry name" value="Endonuclease/exonuclease/phosphatase"/>
    <property type="match status" value="1"/>
</dbReference>
<sequence>MIPAPAAPARPTRSVPRRVAVLAASAAVTLGAALLLVPDLAGLDVRTPFAQLVAFRPALLAVTAALLAVPLTVLLVTRRALPLVVGVLAVLLLAAGTLPARAVATTPTGDGPVLTVLAVNVYEGRADVEQVAALIAAEQPDLVSVPEAGPRFRALLAPLVEPLGYRSYGSTESGPDVSGVSALAAARLGDLTAGVDDGTPEPSVVLTGGALGELRFVAFHSAAPTPRGLPQWVADQAHVATWCAGPTPAVVAGDFNAGLDHSPFRAGTAGCGDAAEQAGAGLVGTWPSGVPRPIGTQIDHVVATDGITAESFTVHDVAGSDHRAVVARLRLPGPGVSG</sequence>
<dbReference type="RefSeq" id="WP_185720441.1">
    <property type="nucleotide sequence ID" value="NZ_BAAAWI010000001.1"/>
</dbReference>
<feature type="transmembrane region" description="Helical" evidence="1">
    <location>
        <begin position="57"/>
        <end position="76"/>
    </location>
</feature>
<organism evidence="3 4">
    <name type="scientific">Pseudonocardia petroleophila</name>
    <dbReference type="NCBI Taxonomy" id="37331"/>
    <lineage>
        <taxon>Bacteria</taxon>
        <taxon>Bacillati</taxon>
        <taxon>Actinomycetota</taxon>
        <taxon>Actinomycetes</taxon>
        <taxon>Pseudonocardiales</taxon>
        <taxon>Pseudonocardiaceae</taxon>
        <taxon>Pseudonocardia</taxon>
    </lineage>
</organism>
<dbReference type="EMBL" id="CP060131">
    <property type="protein sequence ID" value="QNG53614.1"/>
    <property type="molecule type" value="Genomic_DNA"/>
</dbReference>
<dbReference type="KEGG" id="ppel:H6H00_06580"/>
<evidence type="ECO:0000256" key="1">
    <source>
        <dbReference type="SAM" id="Phobius"/>
    </source>
</evidence>
<name>A0A7G7MLF3_9PSEU</name>
<dbReference type="InterPro" id="IPR005135">
    <property type="entry name" value="Endo/exonuclease/phosphatase"/>
</dbReference>
<feature type="domain" description="Endonuclease/exonuclease/phosphatase" evidence="2">
    <location>
        <begin position="119"/>
        <end position="322"/>
    </location>
</feature>
<evidence type="ECO:0000313" key="4">
    <source>
        <dbReference type="Proteomes" id="UP000515728"/>
    </source>
</evidence>
<dbReference type="InterPro" id="IPR036691">
    <property type="entry name" value="Endo/exonu/phosph_ase_sf"/>
</dbReference>